<feature type="domain" description="GHMP kinase N-terminal" evidence="14">
    <location>
        <begin position="60"/>
        <end position="142"/>
    </location>
</feature>
<protein>
    <recommendedName>
        <fullName evidence="4 13">Homoserine kinase</fullName>
        <shortName evidence="13">HK</shortName>
        <shortName evidence="13">HSK</shortName>
        <ecNumber evidence="3 13">2.7.1.39</ecNumber>
    </recommendedName>
</protein>
<dbReference type="NCBIfam" id="TIGR00191">
    <property type="entry name" value="thrB"/>
    <property type="match status" value="1"/>
</dbReference>
<keyword evidence="5 13" id="KW-0028">Amino-acid biosynthesis</keyword>
<evidence type="ECO:0000256" key="10">
    <source>
        <dbReference type="ARBA" id="ARBA00022840"/>
    </source>
</evidence>
<dbReference type="UniPathway" id="UPA00050">
    <property type="reaction ID" value="UER00064"/>
</dbReference>
<evidence type="ECO:0000256" key="2">
    <source>
        <dbReference type="ARBA" id="ARBA00007370"/>
    </source>
</evidence>
<keyword evidence="8 13" id="KW-0547">Nucleotide-binding</keyword>
<dbReference type="PRINTS" id="PR00958">
    <property type="entry name" value="HOMSERKINASE"/>
</dbReference>
<keyword evidence="10 13" id="KW-0067">ATP-binding</keyword>
<dbReference type="PANTHER" id="PTHR20861:SF1">
    <property type="entry name" value="HOMOSERINE KINASE"/>
    <property type="match status" value="1"/>
</dbReference>
<dbReference type="AlphaFoldDB" id="A0A8J8KEE3"/>
<proteinExistence type="inferred from homology"/>
<dbReference type="PROSITE" id="PS00627">
    <property type="entry name" value="GHMP_KINASES_ATP"/>
    <property type="match status" value="1"/>
</dbReference>
<gene>
    <name evidence="13" type="primary">thrB</name>
    <name evidence="16" type="ORF">HR057_08100</name>
</gene>
<dbReference type="HAMAP" id="MF_00384">
    <property type="entry name" value="Homoser_kinase"/>
    <property type="match status" value="1"/>
</dbReference>
<dbReference type="SUPFAM" id="SSF55060">
    <property type="entry name" value="GHMP Kinase, C-terminal domain"/>
    <property type="match status" value="1"/>
</dbReference>
<evidence type="ECO:0000256" key="5">
    <source>
        <dbReference type="ARBA" id="ARBA00022605"/>
    </source>
</evidence>
<comment type="subcellular location">
    <subcellularLocation>
        <location evidence="13">Cytoplasm</location>
    </subcellularLocation>
</comment>
<feature type="binding site" evidence="13">
    <location>
        <begin position="89"/>
        <end position="99"/>
    </location>
    <ligand>
        <name>ATP</name>
        <dbReference type="ChEBI" id="CHEBI:30616"/>
    </ligand>
</feature>
<evidence type="ECO:0000256" key="8">
    <source>
        <dbReference type="ARBA" id="ARBA00022741"/>
    </source>
</evidence>
<dbReference type="InterPro" id="IPR006204">
    <property type="entry name" value="GHMP_kinase_N_dom"/>
</dbReference>
<evidence type="ECO:0000256" key="1">
    <source>
        <dbReference type="ARBA" id="ARBA00005015"/>
    </source>
</evidence>
<dbReference type="InterPro" id="IPR014721">
    <property type="entry name" value="Ribsml_uS5_D2-typ_fold_subgr"/>
</dbReference>
<keyword evidence="9 13" id="KW-0418">Kinase</keyword>
<dbReference type="Gene3D" id="3.30.70.890">
    <property type="entry name" value="GHMP kinase, C-terminal domain"/>
    <property type="match status" value="1"/>
</dbReference>
<dbReference type="InterPro" id="IPR013750">
    <property type="entry name" value="GHMP_kinase_C_dom"/>
</dbReference>
<dbReference type="EMBL" id="JABTTE010000008">
    <property type="protein sequence ID" value="NSL51730.1"/>
    <property type="molecule type" value="Genomic_DNA"/>
</dbReference>
<evidence type="ECO:0000256" key="11">
    <source>
        <dbReference type="ARBA" id="ARBA00049375"/>
    </source>
</evidence>
<name>A0A8J8KEE3_9BACI</name>
<dbReference type="Pfam" id="PF08544">
    <property type="entry name" value="GHMP_kinases_C"/>
    <property type="match status" value="1"/>
</dbReference>
<accession>A0A8J8KEE3</accession>
<evidence type="ECO:0000259" key="14">
    <source>
        <dbReference type="Pfam" id="PF00288"/>
    </source>
</evidence>
<evidence type="ECO:0000256" key="6">
    <source>
        <dbReference type="ARBA" id="ARBA00022679"/>
    </source>
</evidence>
<evidence type="ECO:0000256" key="4">
    <source>
        <dbReference type="ARBA" id="ARBA00017858"/>
    </source>
</evidence>
<evidence type="ECO:0000259" key="15">
    <source>
        <dbReference type="Pfam" id="PF08544"/>
    </source>
</evidence>
<dbReference type="InterPro" id="IPR020568">
    <property type="entry name" value="Ribosomal_Su5_D2-typ_SF"/>
</dbReference>
<dbReference type="Pfam" id="PF00288">
    <property type="entry name" value="GHMP_kinases_N"/>
    <property type="match status" value="1"/>
</dbReference>
<dbReference type="GO" id="GO:0005524">
    <property type="term" value="F:ATP binding"/>
    <property type="evidence" value="ECO:0007669"/>
    <property type="project" value="UniProtKB-UniRule"/>
</dbReference>
<dbReference type="RefSeq" id="WP_173730931.1">
    <property type="nucleotide sequence ID" value="NZ_JABTTE010000008.1"/>
</dbReference>
<evidence type="ECO:0000256" key="13">
    <source>
        <dbReference type="HAMAP-Rule" id="MF_00384"/>
    </source>
</evidence>
<reference evidence="16" key="1">
    <citation type="submission" date="2020-06" db="EMBL/GenBank/DDBJ databases">
        <title>A novel thermopfilic bacterium from Erzurum, Turkey.</title>
        <authorList>
            <person name="Adiguzel A."/>
            <person name="Ay H."/>
            <person name="Baltaci M.O."/>
        </authorList>
    </citation>
    <scope>NUCLEOTIDE SEQUENCE</scope>
    <source>
        <strain evidence="16">P2</strain>
    </source>
</reference>
<keyword evidence="7 13" id="KW-0791">Threonine biosynthesis</keyword>
<evidence type="ECO:0000256" key="3">
    <source>
        <dbReference type="ARBA" id="ARBA00012078"/>
    </source>
</evidence>
<evidence type="ECO:0000313" key="16">
    <source>
        <dbReference type="EMBL" id="NSL51730.1"/>
    </source>
</evidence>
<organism evidence="16 17">
    <name type="scientific">Calidifontibacillus erzurumensis</name>
    <dbReference type="NCBI Taxonomy" id="2741433"/>
    <lineage>
        <taxon>Bacteria</taxon>
        <taxon>Bacillati</taxon>
        <taxon>Bacillota</taxon>
        <taxon>Bacilli</taxon>
        <taxon>Bacillales</taxon>
        <taxon>Bacillaceae</taxon>
        <taxon>Calidifontibacillus/Schinkia group</taxon>
        <taxon>Calidifontibacillus</taxon>
    </lineage>
</organism>
<sequence length="304" mass="32926">MSKKSFRITVPGSTANLGPGFDSVGMAINRYLILDVTPSNEWLFVPKVSELAGLPKGKDNLIYKVASSVAKDYGMDLLPHRVEVSSDIPLSRGLGSSAAAIVAGIELANQLLELHLSSEEKLRRASNIEGHLDNVAASLYGGLIIGSHREDGTDMVHGGYPDIDIIVYIPNYELETKVARSVLPEQMEYKQAVLASGISNVLVAALLTDNWELAGKMMAKDLFHQPYRGKLVPELEMVYALADELGAYGVALSGAGPTIICFAPKGKGTTIQKKLQERFTEARIEILKVDHEGLAIESKCMVDM</sequence>
<dbReference type="PANTHER" id="PTHR20861">
    <property type="entry name" value="HOMOSERINE/4-DIPHOSPHOCYTIDYL-2-C-METHYL-D-ERYTHRITOL KINASE"/>
    <property type="match status" value="1"/>
</dbReference>
<dbReference type="InterPro" id="IPR000870">
    <property type="entry name" value="Homoserine_kinase"/>
</dbReference>
<comment type="function">
    <text evidence="12 13">Catalyzes the ATP-dependent phosphorylation of L-homoserine to L-homoserine phosphate.</text>
</comment>
<comment type="catalytic activity">
    <reaction evidence="11 13">
        <text>L-homoserine + ATP = O-phospho-L-homoserine + ADP + H(+)</text>
        <dbReference type="Rhea" id="RHEA:13985"/>
        <dbReference type="ChEBI" id="CHEBI:15378"/>
        <dbReference type="ChEBI" id="CHEBI:30616"/>
        <dbReference type="ChEBI" id="CHEBI:57476"/>
        <dbReference type="ChEBI" id="CHEBI:57590"/>
        <dbReference type="ChEBI" id="CHEBI:456216"/>
        <dbReference type="EC" id="2.7.1.39"/>
    </reaction>
</comment>
<dbReference type="GO" id="GO:0005737">
    <property type="term" value="C:cytoplasm"/>
    <property type="evidence" value="ECO:0007669"/>
    <property type="project" value="UniProtKB-SubCell"/>
</dbReference>
<comment type="similarity">
    <text evidence="2 13">Belongs to the GHMP kinase family. Homoserine kinase subfamily.</text>
</comment>
<keyword evidence="6 13" id="KW-0808">Transferase</keyword>
<dbReference type="Gene3D" id="3.30.230.10">
    <property type="match status" value="1"/>
</dbReference>
<comment type="pathway">
    <text evidence="1 13">Amino-acid biosynthesis; L-threonine biosynthesis; L-threonine from L-aspartate: step 4/5.</text>
</comment>
<keyword evidence="17" id="KW-1185">Reference proteome</keyword>
<feature type="domain" description="GHMP kinase C-terminal" evidence="15">
    <location>
        <begin position="203"/>
        <end position="279"/>
    </location>
</feature>
<dbReference type="SUPFAM" id="SSF54211">
    <property type="entry name" value="Ribosomal protein S5 domain 2-like"/>
    <property type="match status" value="1"/>
</dbReference>
<evidence type="ECO:0000256" key="9">
    <source>
        <dbReference type="ARBA" id="ARBA00022777"/>
    </source>
</evidence>
<dbReference type="PIRSF" id="PIRSF000676">
    <property type="entry name" value="Homoser_kin"/>
    <property type="match status" value="1"/>
</dbReference>
<dbReference type="EC" id="2.7.1.39" evidence="3 13"/>
<dbReference type="GO" id="GO:0004413">
    <property type="term" value="F:homoserine kinase activity"/>
    <property type="evidence" value="ECO:0007669"/>
    <property type="project" value="UniProtKB-UniRule"/>
</dbReference>
<dbReference type="InterPro" id="IPR006203">
    <property type="entry name" value="GHMP_knse_ATP-bd_CS"/>
</dbReference>
<dbReference type="GO" id="GO:0009088">
    <property type="term" value="P:threonine biosynthetic process"/>
    <property type="evidence" value="ECO:0007669"/>
    <property type="project" value="UniProtKB-UniRule"/>
</dbReference>
<evidence type="ECO:0000256" key="7">
    <source>
        <dbReference type="ARBA" id="ARBA00022697"/>
    </source>
</evidence>
<evidence type="ECO:0000256" key="12">
    <source>
        <dbReference type="ARBA" id="ARBA00049954"/>
    </source>
</evidence>
<evidence type="ECO:0000313" key="17">
    <source>
        <dbReference type="Proteomes" id="UP000625804"/>
    </source>
</evidence>
<dbReference type="InterPro" id="IPR036554">
    <property type="entry name" value="GHMP_kinase_C_sf"/>
</dbReference>
<dbReference type="Proteomes" id="UP000625804">
    <property type="component" value="Unassembled WGS sequence"/>
</dbReference>
<keyword evidence="13" id="KW-0963">Cytoplasm</keyword>
<comment type="caution">
    <text evidence="16">The sequence shown here is derived from an EMBL/GenBank/DDBJ whole genome shotgun (WGS) entry which is preliminary data.</text>
</comment>